<feature type="transmembrane region" description="Helical" evidence="3">
    <location>
        <begin position="142"/>
        <end position="164"/>
    </location>
</feature>
<dbReference type="Gene3D" id="3.90.1150.10">
    <property type="entry name" value="Aspartate Aminotransferase, domain 1"/>
    <property type="match status" value="1"/>
</dbReference>
<dbReference type="Proteomes" id="UP000225706">
    <property type="component" value="Unassembled WGS sequence"/>
</dbReference>
<evidence type="ECO:0000256" key="1">
    <source>
        <dbReference type="ARBA" id="ARBA00001933"/>
    </source>
</evidence>
<protein>
    <submittedName>
        <fullName evidence="5">Putative cysteine desulfurase, mitochondrial</fullName>
    </submittedName>
</protein>
<accession>A0A2B4RMI8</accession>
<gene>
    <name evidence="5" type="ORF">AWC38_SpisGene18221</name>
</gene>
<proteinExistence type="inferred from homology"/>
<dbReference type="PANTHER" id="PTHR11601">
    <property type="entry name" value="CYSTEINE DESULFURYLASE FAMILY MEMBER"/>
    <property type="match status" value="1"/>
</dbReference>
<dbReference type="InterPro" id="IPR015422">
    <property type="entry name" value="PyrdxlP-dep_Trfase_small"/>
</dbReference>
<dbReference type="Gene3D" id="3.40.640.10">
    <property type="entry name" value="Type I PLP-dependent aspartate aminotransferase-like (Major domain)"/>
    <property type="match status" value="1"/>
</dbReference>
<dbReference type="InterPro" id="IPR015424">
    <property type="entry name" value="PyrdxlP-dep_Trfase"/>
</dbReference>
<dbReference type="STRING" id="50429.A0A2B4RMI8"/>
<dbReference type="GO" id="GO:0031071">
    <property type="term" value="F:cysteine desulfurase activity"/>
    <property type="evidence" value="ECO:0007669"/>
    <property type="project" value="TreeGrafter"/>
</dbReference>
<keyword evidence="3" id="KW-0812">Transmembrane</keyword>
<comment type="similarity">
    <text evidence="2">Belongs to the class-V pyridoxal-phosphate-dependent aminotransferase family. NifS/IscS subfamily.</text>
</comment>
<dbReference type="Pfam" id="PF00266">
    <property type="entry name" value="Aminotran_5"/>
    <property type="match status" value="1"/>
</dbReference>
<dbReference type="GO" id="GO:0005634">
    <property type="term" value="C:nucleus"/>
    <property type="evidence" value="ECO:0007669"/>
    <property type="project" value="TreeGrafter"/>
</dbReference>
<evidence type="ECO:0000313" key="6">
    <source>
        <dbReference type="Proteomes" id="UP000225706"/>
    </source>
</evidence>
<comment type="cofactor">
    <cofactor evidence="1">
        <name>pyridoxal 5'-phosphate</name>
        <dbReference type="ChEBI" id="CHEBI:597326"/>
    </cofactor>
</comment>
<evidence type="ECO:0000313" key="5">
    <source>
        <dbReference type="EMBL" id="PFX17452.1"/>
    </source>
</evidence>
<dbReference type="GO" id="GO:0005829">
    <property type="term" value="C:cytosol"/>
    <property type="evidence" value="ECO:0007669"/>
    <property type="project" value="TreeGrafter"/>
</dbReference>
<comment type="caution">
    <text evidence="5">The sequence shown here is derived from an EMBL/GenBank/DDBJ whole genome shotgun (WGS) entry which is preliminary data.</text>
</comment>
<sequence>MLSRLLVKPRLVSLACRILVTKSLKTSSTDETTAAAPSMATSENEVAELRPLYLDAQATTPLDPRVLDAMMPYSVSYYGNPHSRTHAYGWESEQAVEHARKQVADLIGADLKEIVFTSGATESNNISVKGCRMHDMFSDMPFMYSMVAVVIGVAVSFVLIVVVGCLELNNGSSPKSIWPPEAAGTAKLCEMVDCFFDCLNVRSRIEHIRKCKPFLAPCTSLLDGRFEFLMKFLEYLNSWKTSTENKPGNYTQNARGKMFLTWRTHEGFEITVRSAIECTKFLLQEGMEFILIERFCQDPVEQYFGDQHRLGRHCDNPDIHQFGCNANTICIQQSDSCQSGNTRGRKDKH</sequence>
<evidence type="ECO:0000256" key="3">
    <source>
        <dbReference type="SAM" id="Phobius"/>
    </source>
</evidence>
<dbReference type="OrthoDB" id="6537918at2759"/>
<dbReference type="InterPro" id="IPR000192">
    <property type="entry name" value="Aminotrans_V_dom"/>
</dbReference>
<name>A0A2B4RMI8_STYPI</name>
<reference evidence="6" key="1">
    <citation type="journal article" date="2017" name="bioRxiv">
        <title>Comparative analysis of the genomes of Stylophora pistillata and Acropora digitifera provides evidence for extensive differences between species of corals.</title>
        <authorList>
            <person name="Voolstra C.R."/>
            <person name="Li Y."/>
            <person name="Liew Y.J."/>
            <person name="Baumgarten S."/>
            <person name="Zoccola D."/>
            <person name="Flot J.-F."/>
            <person name="Tambutte S."/>
            <person name="Allemand D."/>
            <person name="Aranda M."/>
        </authorList>
    </citation>
    <scope>NUCLEOTIDE SEQUENCE [LARGE SCALE GENOMIC DNA]</scope>
</reference>
<dbReference type="PANTHER" id="PTHR11601:SF34">
    <property type="entry name" value="CYSTEINE DESULFURASE"/>
    <property type="match status" value="1"/>
</dbReference>
<dbReference type="SUPFAM" id="SSF53383">
    <property type="entry name" value="PLP-dependent transferases"/>
    <property type="match status" value="1"/>
</dbReference>
<dbReference type="AlphaFoldDB" id="A0A2B4RMI8"/>
<dbReference type="InterPro" id="IPR015421">
    <property type="entry name" value="PyrdxlP-dep_Trfase_major"/>
</dbReference>
<dbReference type="EMBL" id="LSMT01000472">
    <property type="protein sequence ID" value="PFX17452.1"/>
    <property type="molecule type" value="Genomic_DNA"/>
</dbReference>
<organism evidence="5 6">
    <name type="scientific">Stylophora pistillata</name>
    <name type="common">Smooth cauliflower coral</name>
    <dbReference type="NCBI Taxonomy" id="50429"/>
    <lineage>
        <taxon>Eukaryota</taxon>
        <taxon>Metazoa</taxon>
        <taxon>Cnidaria</taxon>
        <taxon>Anthozoa</taxon>
        <taxon>Hexacorallia</taxon>
        <taxon>Scleractinia</taxon>
        <taxon>Astrocoeniina</taxon>
        <taxon>Pocilloporidae</taxon>
        <taxon>Stylophora</taxon>
    </lineage>
</organism>
<evidence type="ECO:0000256" key="2">
    <source>
        <dbReference type="ARBA" id="ARBA00006490"/>
    </source>
</evidence>
<feature type="domain" description="Aminotransferase class V" evidence="4">
    <location>
        <begin position="53"/>
        <end position="131"/>
    </location>
</feature>
<keyword evidence="3" id="KW-1133">Transmembrane helix</keyword>
<keyword evidence="6" id="KW-1185">Reference proteome</keyword>
<evidence type="ECO:0000259" key="4">
    <source>
        <dbReference type="Pfam" id="PF00266"/>
    </source>
</evidence>
<dbReference type="GO" id="GO:0016226">
    <property type="term" value="P:iron-sulfur cluster assembly"/>
    <property type="evidence" value="ECO:0007669"/>
    <property type="project" value="TreeGrafter"/>
</dbReference>
<keyword evidence="3" id="KW-0472">Membrane</keyword>
<dbReference type="GO" id="GO:0005739">
    <property type="term" value="C:mitochondrion"/>
    <property type="evidence" value="ECO:0007669"/>
    <property type="project" value="TreeGrafter"/>
</dbReference>